<keyword evidence="5" id="KW-0472">Membrane</keyword>
<evidence type="ECO:0000256" key="5">
    <source>
        <dbReference type="SAM" id="Phobius"/>
    </source>
</evidence>
<evidence type="ECO:0000256" key="4">
    <source>
        <dbReference type="SAM" id="MobiDB-lite"/>
    </source>
</evidence>
<evidence type="ECO:0000313" key="7">
    <source>
        <dbReference type="Ensembl" id="ENSOMYP00000013556.2"/>
    </source>
</evidence>
<dbReference type="Pfam" id="PF15027">
    <property type="entry name" value="MGT5A_N"/>
    <property type="match status" value="1"/>
</dbReference>
<sequence length="188" mass="20623">MLGRNMSHKLSVLLIIMGLAWGLMLLLYTGQQQHHQSSGELHQQILELSRRYVKVLTEENRNAPGGPQGTSMAGYADLKRTIAVLLDDILTRLVKLEGKIELVANTSVTNSSHLAVGALASAPVALHKATKQDTPGNHHLETARISPYTPSRPRPGIRMVRTRGFSDLTSKNSYPNQCTTCFCLNLAL</sequence>
<dbReference type="PANTHER" id="PTHR46941">
    <property type="entry name" value="COILED-COIL DOMAIN-CONTAINING PROTEIN 126"/>
    <property type="match status" value="1"/>
</dbReference>
<dbReference type="Ensembl" id="ENSOMYT00000015000.2">
    <property type="protein sequence ID" value="ENSOMYP00000013556.2"/>
    <property type="gene ID" value="ENSOMYG00000006730.2"/>
</dbReference>
<name>A0A8C7NW64_ONCMY</name>
<dbReference type="GeneTree" id="ENSGT00940000157167"/>
<dbReference type="InterPro" id="IPR027833">
    <property type="entry name" value="MGT5A-like_N"/>
</dbReference>
<gene>
    <name evidence="7" type="primary">LOC110487973</name>
</gene>
<dbReference type="GO" id="GO:0005576">
    <property type="term" value="C:extracellular region"/>
    <property type="evidence" value="ECO:0007669"/>
    <property type="project" value="UniProtKB-SubCell"/>
</dbReference>
<keyword evidence="3" id="KW-0325">Glycoprotein</keyword>
<dbReference type="PANTHER" id="PTHR46941:SF1">
    <property type="entry name" value="COILED-COIL DOMAIN-CONTAINING PROTEIN 126"/>
    <property type="match status" value="1"/>
</dbReference>
<protein>
    <submittedName>
        <fullName evidence="7">Transformer 2 alpha homolog</fullName>
    </submittedName>
</protein>
<evidence type="ECO:0000256" key="1">
    <source>
        <dbReference type="ARBA" id="ARBA00004613"/>
    </source>
</evidence>
<evidence type="ECO:0000256" key="2">
    <source>
        <dbReference type="ARBA" id="ARBA00022525"/>
    </source>
</evidence>
<organism evidence="7 8">
    <name type="scientific">Oncorhynchus mykiss</name>
    <name type="common">Rainbow trout</name>
    <name type="synonym">Salmo gairdneri</name>
    <dbReference type="NCBI Taxonomy" id="8022"/>
    <lineage>
        <taxon>Eukaryota</taxon>
        <taxon>Metazoa</taxon>
        <taxon>Chordata</taxon>
        <taxon>Craniata</taxon>
        <taxon>Vertebrata</taxon>
        <taxon>Euteleostomi</taxon>
        <taxon>Actinopterygii</taxon>
        <taxon>Neopterygii</taxon>
        <taxon>Teleostei</taxon>
        <taxon>Protacanthopterygii</taxon>
        <taxon>Salmoniformes</taxon>
        <taxon>Salmonidae</taxon>
        <taxon>Salmoninae</taxon>
        <taxon>Oncorhynchus</taxon>
    </lineage>
</organism>
<evidence type="ECO:0000256" key="3">
    <source>
        <dbReference type="ARBA" id="ARBA00023180"/>
    </source>
</evidence>
<feature type="domain" description="MGT5A-like N-terminal" evidence="6">
    <location>
        <begin position="4"/>
        <end position="121"/>
    </location>
</feature>
<dbReference type="Proteomes" id="UP000694395">
    <property type="component" value="Chromosome 32"/>
</dbReference>
<comment type="subcellular location">
    <subcellularLocation>
        <location evidence="1">Secreted</location>
    </subcellularLocation>
</comment>
<keyword evidence="5" id="KW-1133">Transmembrane helix</keyword>
<evidence type="ECO:0000259" key="6">
    <source>
        <dbReference type="Pfam" id="PF15027"/>
    </source>
</evidence>
<reference evidence="7" key="1">
    <citation type="submission" date="2020-07" db="EMBL/GenBank/DDBJ databases">
        <title>A long reads based de novo assembly of the rainbow trout Arlee double haploid line genome.</title>
        <authorList>
            <person name="Gao G."/>
            <person name="Palti Y."/>
        </authorList>
    </citation>
    <scope>NUCLEOTIDE SEQUENCE [LARGE SCALE GENOMIC DNA]</scope>
</reference>
<dbReference type="GO" id="GO:0016020">
    <property type="term" value="C:membrane"/>
    <property type="evidence" value="ECO:0007669"/>
    <property type="project" value="TreeGrafter"/>
</dbReference>
<dbReference type="AlphaFoldDB" id="A0A8C7NW64"/>
<dbReference type="InterPro" id="IPR042759">
    <property type="entry name" value="CCDC126"/>
</dbReference>
<reference evidence="7" key="2">
    <citation type="submission" date="2025-08" db="UniProtKB">
        <authorList>
            <consortium name="Ensembl"/>
        </authorList>
    </citation>
    <scope>IDENTIFICATION</scope>
</reference>
<accession>A0A8C7NW64</accession>
<proteinExistence type="predicted"/>
<keyword evidence="8" id="KW-1185">Reference proteome</keyword>
<feature type="transmembrane region" description="Helical" evidence="5">
    <location>
        <begin position="12"/>
        <end position="30"/>
    </location>
</feature>
<keyword evidence="5" id="KW-0812">Transmembrane</keyword>
<evidence type="ECO:0000313" key="8">
    <source>
        <dbReference type="Proteomes" id="UP000694395"/>
    </source>
</evidence>
<keyword evidence="2" id="KW-0964">Secreted</keyword>
<feature type="region of interest" description="Disordered" evidence="4">
    <location>
        <begin position="131"/>
        <end position="156"/>
    </location>
</feature>
<reference evidence="7" key="3">
    <citation type="submission" date="2025-09" db="UniProtKB">
        <authorList>
            <consortium name="Ensembl"/>
        </authorList>
    </citation>
    <scope>IDENTIFICATION</scope>
</reference>